<evidence type="ECO:0000313" key="3">
    <source>
        <dbReference type="Proteomes" id="UP000275078"/>
    </source>
</evidence>
<evidence type="ECO:0000313" key="2">
    <source>
        <dbReference type="EMBL" id="RPA79584.1"/>
    </source>
</evidence>
<gene>
    <name evidence="2" type="ORF">BJ508DRAFT_308206</name>
</gene>
<protein>
    <submittedName>
        <fullName evidence="2">Uncharacterized protein</fullName>
    </submittedName>
</protein>
<sequence>MAKCKSNTDMPTRTALGHISEQHKQQSHMITHFPSHKHLSNATCQVNANRNCCRHSQRQTSTNNKMDPNAPPFDTSTLLQCPSIGSKINVESMIRSMYPTQSAWENRKRGFRPSEIIRIVNFKSGEVTEIDRTELHLPRYAKYHDAWYRWCRGVAQSSDEVADIQLLPSPTTSYQNYSRDSNSDAPHLRWNLETAPDEAGRWVFLFADKYWGDQEDSERKKRWIDSVWEDRVEMSKLLPVDTRVLMSEERKELVREGLREKMEALDEKGMVVREDSSVVEHEASIGDAGLDEEVGMREGASKVALSESPTAITTKRILQSYFTQPLTFVKMRITSPILTSPSSQSNPPTEPMATGQKPTSTASRNSPVEATAPNAHTSTESEYELKPDVPFPESRQHILQQAFTMPVFPFRYSDEDEEYDGKIKQWIYDTAKHIFGSVEKGRTRIDIVWPYREDFYDANAQERWQLSCALLNSLDWKRFAVRTPSEDGNECGMETKEVLLIPGSASVIDPIIIIQIDIPNWQPSPLEIERETRTCKITTGLTLYPAQVTFKLPKPMPTSNYIDS</sequence>
<keyword evidence="3" id="KW-1185">Reference proteome</keyword>
<organism evidence="2 3">
    <name type="scientific">Ascobolus immersus RN42</name>
    <dbReference type="NCBI Taxonomy" id="1160509"/>
    <lineage>
        <taxon>Eukaryota</taxon>
        <taxon>Fungi</taxon>
        <taxon>Dikarya</taxon>
        <taxon>Ascomycota</taxon>
        <taxon>Pezizomycotina</taxon>
        <taxon>Pezizomycetes</taxon>
        <taxon>Pezizales</taxon>
        <taxon>Ascobolaceae</taxon>
        <taxon>Ascobolus</taxon>
    </lineage>
</organism>
<reference evidence="2 3" key="1">
    <citation type="journal article" date="2018" name="Nat. Ecol. Evol.">
        <title>Pezizomycetes genomes reveal the molecular basis of ectomycorrhizal truffle lifestyle.</title>
        <authorList>
            <person name="Murat C."/>
            <person name="Payen T."/>
            <person name="Noel B."/>
            <person name="Kuo A."/>
            <person name="Morin E."/>
            <person name="Chen J."/>
            <person name="Kohler A."/>
            <person name="Krizsan K."/>
            <person name="Balestrini R."/>
            <person name="Da Silva C."/>
            <person name="Montanini B."/>
            <person name="Hainaut M."/>
            <person name="Levati E."/>
            <person name="Barry K.W."/>
            <person name="Belfiori B."/>
            <person name="Cichocki N."/>
            <person name="Clum A."/>
            <person name="Dockter R.B."/>
            <person name="Fauchery L."/>
            <person name="Guy J."/>
            <person name="Iotti M."/>
            <person name="Le Tacon F."/>
            <person name="Lindquist E.A."/>
            <person name="Lipzen A."/>
            <person name="Malagnac F."/>
            <person name="Mello A."/>
            <person name="Molinier V."/>
            <person name="Miyauchi S."/>
            <person name="Poulain J."/>
            <person name="Riccioni C."/>
            <person name="Rubini A."/>
            <person name="Sitrit Y."/>
            <person name="Splivallo R."/>
            <person name="Traeger S."/>
            <person name="Wang M."/>
            <person name="Zifcakova L."/>
            <person name="Wipf D."/>
            <person name="Zambonelli A."/>
            <person name="Paolocci F."/>
            <person name="Nowrousian M."/>
            <person name="Ottonello S."/>
            <person name="Baldrian P."/>
            <person name="Spatafora J.W."/>
            <person name="Henrissat B."/>
            <person name="Nagy L.G."/>
            <person name="Aury J.M."/>
            <person name="Wincker P."/>
            <person name="Grigoriev I.V."/>
            <person name="Bonfante P."/>
            <person name="Martin F.M."/>
        </authorList>
    </citation>
    <scope>NUCLEOTIDE SEQUENCE [LARGE SCALE GENOMIC DNA]</scope>
    <source>
        <strain evidence="2 3">RN42</strain>
    </source>
</reference>
<dbReference type="Proteomes" id="UP000275078">
    <property type="component" value="Unassembled WGS sequence"/>
</dbReference>
<name>A0A3N4ICX9_ASCIM</name>
<feature type="compositionally biased region" description="Polar residues" evidence="1">
    <location>
        <begin position="338"/>
        <end position="347"/>
    </location>
</feature>
<evidence type="ECO:0000256" key="1">
    <source>
        <dbReference type="SAM" id="MobiDB-lite"/>
    </source>
</evidence>
<proteinExistence type="predicted"/>
<dbReference type="AlphaFoldDB" id="A0A3N4ICX9"/>
<feature type="region of interest" description="Disordered" evidence="1">
    <location>
        <begin position="338"/>
        <end position="388"/>
    </location>
</feature>
<dbReference type="EMBL" id="ML119697">
    <property type="protein sequence ID" value="RPA79584.1"/>
    <property type="molecule type" value="Genomic_DNA"/>
</dbReference>
<feature type="compositionally biased region" description="Polar residues" evidence="1">
    <location>
        <begin position="356"/>
        <end position="380"/>
    </location>
</feature>
<accession>A0A3N4ICX9</accession>